<evidence type="ECO:0000313" key="3">
    <source>
        <dbReference type="Proteomes" id="UP000199580"/>
    </source>
</evidence>
<dbReference type="PANTHER" id="PTHR34300:SF2">
    <property type="entry name" value="QUEUOSINE PRECURSOR TRANSPORTER-RELATED"/>
    <property type="match status" value="1"/>
</dbReference>
<comment type="subcellular location">
    <subcellularLocation>
        <location evidence="1">Cell membrane</location>
        <topology evidence="1">Multi-pass membrane protein</topology>
    </subcellularLocation>
</comment>
<feature type="transmembrane region" description="Helical" evidence="1">
    <location>
        <begin position="34"/>
        <end position="56"/>
    </location>
</feature>
<dbReference type="AlphaFoldDB" id="A0A1G8S390"/>
<dbReference type="InterPro" id="IPR003744">
    <property type="entry name" value="YhhQ"/>
</dbReference>
<keyword evidence="3" id="KW-1185">Reference proteome</keyword>
<dbReference type="GO" id="GO:0022857">
    <property type="term" value="F:transmembrane transporter activity"/>
    <property type="evidence" value="ECO:0007669"/>
    <property type="project" value="UniProtKB-UniRule"/>
</dbReference>
<feature type="transmembrane region" description="Helical" evidence="1">
    <location>
        <begin position="107"/>
        <end position="132"/>
    </location>
</feature>
<keyword evidence="1" id="KW-1133">Transmembrane helix</keyword>
<comment type="similarity">
    <text evidence="1">Belongs to the vitamin uptake transporter (VUT/ECF) (TC 2.A.88) family. Q precursor transporter subfamily.</text>
</comment>
<reference evidence="2 3" key="1">
    <citation type="submission" date="2016-10" db="EMBL/GenBank/DDBJ databases">
        <authorList>
            <person name="de Groot N.N."/>
        </authorList>
    </citation>
    <scope>NUCLEOTIDE SEQUENCE [LARGE SCALE GENOMIC DNA]</scope>
    <source>
        <strain evidence="2 3">CGMCC 1.10076</strain>
    </source>
</reference>
<gene>
    <name evidence="2" type="ORF">SAMN04487935_0384</name>
</gene>
<dbReference type="HAMAP" id="MF_02088">
    <property type="entry name" value="Q_prec_transport"/>
    <property type="match status" value="1"/>
</dbReference>
<dbReference type="Pfam" id="PF02592">
    <property type="entry name" value="Vut_1"/>
    <property type="match status" value="1"/>
</dbReference>
<feature type="transmembrane region" description="Helical" evidence="1">
    <location>
        <begin position="153"/>
        <end position="172"/>
    </location>
</feature>
<evidence type="ECO:0000256" key="1">
    <source>
        <dbReference type="HAMAP-Rule" id="MF_02088"/>
    </source>
</evidence>
<dbReference type="EMBL" id="FNEZ01000001">
    <property type="protein sequence ID" value="SDJ23592.1"/>
    <property type="molecule type" value="Genomic_DNA"/>
</dbReference>
<proteinExistence type="inferred from homology"/>
<dbReference type="PANTHER" id="PTHR34300">
    <property type="entry name" value="QUEUOSINE PRECURSOR TRANSPORTER-RELATED"/>
    <property type="match status" value="1"/>
</dbReference>
<name>A0A1G8S390_9FLAO</name>
<feature type="transmembrane region" description="Helical" evidence="1">
    <location>
        <begin position="68"/>
        <end position="87"/>
    </location>
</feature>
<comment type="function">
    <text evidence="1">Involved in the import of queuosine (Q) precursors, required for Q precursor salvage.</text>
</comment>
<dbReference type="RefSeq" id="WP_091391594.1">
    <property type="nucleotide sequence ID" value="NZ_BKAI01000001.1"/>
</dbReference>
<protein>
    <recommendedName>
        <fullName evidence="1">Probable queuosine precursor transporter</fullName>
        <shortName evidence="1">Q precursor transporter</shortName>
    </recommendedName>
</protein>
<dbReference type="Proteomes" id="UP000199580">
    <property type="component" value="Unassembled WGS sequence"/>
</dbReference>
<keyword evidence="1" id="KW-0813">Transport</keyword>
<feature type="transmembrane region" description="Helical" evidence="1">
    <location>
        <begin position="178"/>
        <end position="203"/>
    </location>
</feature>
<organism evidence="2 3">
    <name type="scientific">Flavobacterium noncentrifugens</name>
    <dbReference type="NCBI Taxonomy" id="1128970"/>
    <lineage>
        <taxon>Bacteria</taxon>
        <taxon>Pseudomonadati</taxon>
        <taxon>Bacteroidota</taxon>
        <taxon>Flavobacteriia</taxon>
        <taxon>Flavobacteriales</taxon>
        <taxon>Flavobacteriaceae</taxon>
        <taxon>Flavobacterium</taxon>
    </lineage>
</organism>
<dbReference type="GO" id="GO:0005886">
    <property type="term" value="C:plasma membrane"/>
    <property type="evidence" value="ECO:0007669"/>
    <property type="project" value="UniProtKB-SubCell"/>
</dbReference>
<keyword evidence="1" id="KW-0472">Membrane</keyword>
<sequence>MFKTRKDTLFVILAGIFITNAVTAELIGGKLIQVGPYVMSIGILPWPIVFVTTDLINEYFGQKGVRKLSIITACLIAYCFFILYFAIKIPSAKGISSVTDEQFFAVFGQSMWIIIGSITAFMVSQIIDVSIFHFFKNKTGEKMIWLRSTGSTVISQFFDSFIVLGIAFWLTGKMSTEVFITSAFTGYFVKLIIAIGLTPLIYLGHALIEKYIHAKDDAENKNLNSE</sequence>
<dbReference type="OrthoDB" id="9805479at2"/>
<accession>A0A1G8S390</accession>
<keyword evidence="1" id="KW-1003">Cell membrane</keyword>
<keyword evidence="1" id="KW-0812">Transmembrane</keyword>
<dbReference type="STRING" id="1128970.SAMN04487935_0384"/>
<dbReference type="NCBIfam" id="TIGR00697">
    <property type="entry name" value="queuosine precursor transporter"/>
    <property type="match status" value="1"/>
</dbReference>
<evidence type="ECO:0000313" key="2">
    <source>
        <dbReference type="EMBL" id="SDJ23592.1"/>
    </source>
</evidence>